<dbReference type="InterPro" id="IPR007300">
    <property type="entry name" value="CidB/LrgB"/>
</dbReference>
<feature type="transmembrane region" description="Helical" evidence="7">
    <location>
        <begin position="206"/>
        <end position="225"/>
    </location>
</feature>
<feature type="domain" description="Integrase catalytic" evidence="8">
    <location>
        <begin position="915"/>
        <end position="1091"/>
    </location>
</feature>
<feature type="transmembrane region" description="Helical" evidence="7">
    <location>
        <begin position="311"/>
        <end position="328"/>
    </location>
</feature>
<feature type="compositionally biased region" description="Low complexity" evidence="6">
    <location>
        <begin position="512"/>
        <end position="529"/>
    </location>
</feature>
<feature type="region of interest" description="Disordered" evidence="6">
    <location>
        <begin position="3240"/>
        <end position="3298"/>
    </location>
</feature>
<comment type="subcellular location">
    <subcellularLocation>
        <location evidence="1">Membrane</location>
        <topology evidence="1">Multi-pass membrane protein</topology>
    </subcellularLocation>
</comment>
<dbReference type="OrthoDB" id="437841at2759"/>
<reference evidence="9" key="1">
    <citation type="submission" date="2022-10" db="EMBL/GenBank/DDBJ databases">
        <authorList>
            <person name="Chen Y."/>
            <person name="Dougan E. K."/>
            <person name="Chan C."/>
            <person name="Rhodes N."/>
            <person name="Thang M."/>
        </authorList>
    </citation>
    <scope>NUCLEOTIDE SEQUENCE</scope>
</reference>
<dbReference type="Pfam" id="PF02010">
    <property type="entry name" value="REJ"/>
    <property type="match status" value="1"/>
</dbReference>
<feature type="compositionally biased region" description="Basic and acidic residues" evidence="6">
    <location>
        <begin position="709"/>
        <end position="721"/>
    </location>
</feature>
<dbReference type="EMBL" id="CAMXCT010000890">
    <property type="protein sequence ID" value="CAI3984462.1"/>
    <property type="molecule type" value="Genomic_DNA"/>
</dbReference>
<evidence type="ECO:0000256" key="5">
    <source>
        <dbReference type="SAM" id="Coils"/>
    </source>
</evidence>
<feature type="transmembrane region" description="Helical" evidence="7">
    <location>
        <begin position="3008"/>
        <end position="3036"/>
    </location>
</feature>
<dbReference type="GO" id="GO:0015074">
    <property type="term" value="P:DNA integration"/>
    <property type="evidence" value="ECO:0007669"/>
    <property type="project" value="InterPro"/>
</dbReference>
<dbReference type="PANTHER" id="PTHR30249:SF0">
    <property type="entry name" value="PLASTIDAL GLYCOLATE_GLYCERATE TRANSLOCATOR 1, CHLOROPLASTIC"/>
    <property type="match status" value="1"/>
</dbReference>
<evidence type="ECO:0000256" key="4">
    <source>
        <dbReference type="ARBA" id="ARBA00023136"/>
    </source>
</evidence>
<feature type="compositionally biased region" description="Basic and acidic residues" evidence="6">
    <location>
        <begin position="3240"/>
        <end position="3261"/>
    </location>
</feature>
<sequence length="3378" mass="368033">MLPFRTPWRGIAARCRGRFAGLHLHCASPCFRPWPGWRPADVSCGKALRRLSTASQGKPERVQMALRTAGGVLIFLGFDASVRWVIDTSGMSMLPSQICSMLSAFGGLSVAHLISPTGTATAHQALLPAVAWVGRWLPVFLVPVQVMLPTIIFPGGAAEATGLAVLLGAGWFSAVALGARLVSLLASRSVCTAAPAAAKSAPKMGLWLPFTWLTCAALVAPFGVFPDLQSDPLDAEWARGLRGLSLASVGVGSYALAMRQGLPGHLCFLANGAATIAAAATMAAARHESYSQVVKRDYLVGPSGPAGSGDWLLWCLGPALVSTGVQMFQYRSRIVDLSKVLFISSAVVSLSNILGTVLAGPLLGISPEVTLAATMRCVTIPMALPTYDRLCQASGAENNVALVALCAGLSGFIGFGFSQRLLSSVVCQAPMDPVARGIATGAAGHALGAACLVASEPEAFVWGMLAMAVSGVASAAWICACPPVRELAVSLAYRNSPKDVADENSTEESDANTSTTTSMTVSSSSTASMTATSTMVTSTSSSTYSGTSTSTTSHSLTITSTWSTTTSSTSTLTASTTSNFTTTTGTTTSSTNTTMTMTSTTSMTTTGTRTTSTVSSSSTSSTTSSSSTTTRVYKLYIEEAELFPTYLNVSFNHPARRATPEELAQGEREMLAAQKRLDEENGTRDEKPIEDVKEPEGTDSFESPKASQRVKEAEGSEEKHAGSPKSFAPPLPVQDAPQVKPAETKVTPSASPAQVKSEPKTPAPALGTPSESHGAVVPAVMDVNAPKVEQNVQVVPMVEQNVQGGNLLKRDGFIAHIYSGEPHGFTLARAWKQQGGVPSHLLEIDIKNGQGHDMLLEEENQVTEDDILLWRFLFLWMEIKEEPTTMAGTLDLNFEAYGHQVLCRTVAVGTWNYGHGKHPLGGQNSIDTTGPFIRAHDVGGYKAAYILLGALTWTVPKDSMLKKEEKKLENLKKEHQTSMQRKKKKLRYQLKIKPLCLRADGQGHEFQGHFKQWCRERGIHLTRTPGDDPRSNGRAETAVKSIKTQIRRILLQAGAEAKWWPWATRYVNELNRAAKLGNRPDWPLFLACAKESGVVEESEDEVQREEEKKKRVHLLRMIEEEMRTMVDDDPELALEELKILGSLKKMAVLPNQEEEILQTRIVSPKEVSENWEEWLPASKSSPGSSHPEDTVQETWTTWVPEPVSESPTHFLGMELTKFYNEKIQRDVWMLTQQSYTLDMVQKEDEKVKLKKIPLSRDQAAMEPKEESPSIEKVRLAQKVVGEALWQTTRARPDLMYVVSRMGSAVTRAPEAVIQASNQLKGYLSTTANDGLKFEVEEGENPILTVFAGASSAPDSEESHGSFVVLLGSSPVFFEIIEGMVAGESIHVILQELFPDAPKVLKTDNMPALSILTGDGGSWRTREFMVADIGTKPLTAARFDGELANKEKKRLAETAQVLRLITLAASIAVAKAEEEKGAEEAFSFEAILIYTLVIIIFTLAVRRLWDAAVRGVTFMQQRVVAQPGSLPMKAAKNEKKEVSQGDLPSSSSGPSSSDVVRAPQDAPLPAESINVAPQPEEAQSSNPRTAVDLQTALELLRAHDASMVDYEREWNEIEAEERRVRIELDQALPGDRLLGPATSSQQPSPLPEIPFEVITTRYGTVYHSNQNCRYLTAPMAGAAKIHNWRATCRMEAAQTGIIPGRGAAVLMVGWRIDFHTDIMRVHAEAATVATLTQASGENQLLRNFVDDEVGSLVVENLVMTFGTESTCTLSDDRRSLQVMLGKLARVKVGDEVRMKYGILLVDDRIVVEPTELSAITMTRAVLVPLHAVLLAADAVQACSNVTVSLAASTGFARRAPIIEWSLGNNTDEMLRAMLQPTLNDANAIMSQILQIPAQIFSDAISEVLDLEPEAGASEKFLELEVAGSISNWQSQGAEVSAQLTVLDVRTPLLQIVPASLKEFNISNFEEVEMEVDIFQHVRCFNYSSTAKDSSVLMVQWEYLLLNDTICMEEVPRWMDTSSSSENMSNDSNGSNDSNDSNDSSTSSSWNDSNDSNDSNASNMSDTIMIARPCVKAIWQPLENTSFRDENPRPGSLRLPAFSFQPGSGSHQFRAVATFQGYDGRKPSVIFTVNVQERSRPVAIITGPSEVSAACPFNLSAHESYDASVPKEDPSRLEFSWSCFVGVLTGLNETEQLDAQECNLSSSIDDWREQPTLEMEGDVLEEGDYTFMVKVRPVRDVPNGTLAELPGPQGPPPPHPAPPPPQPTGEAWWVMRLGRRRLPLVVLRMPWDDGEDVSMLGPEGPAVAQVSGTATCPVPFDWRWHWVLTQQGRILAALKTTVQSLGTSVEVSSHDFRGDLLHPRQSYRYALVATSEVHQAPSGLLSELPKALVLESVAFVANAPPRDGLLELVPLSGEGLITPFAVNTFGWADEAEKLLSYSFVRFPFESSRISADGSGGITFQNGFQWSVPKIDWHNASSPMYFRKQGGLTLQTWDSSSRVSDLLMAVGSYFIMVRARDLQGGEGTAAVLGPVVVEPVNGSNGMTVLEASYTARDAERIMNTVDALLASETVEWDASPTASLLDALEVATSILDPRPEALEKMTQILVSTVGGGGGTAGIVQNKAELDRAANILDNCLNLAVASPENGVGSVVAVAMLEALSTFNEGGRLGSLEPSEESTRFTEKMDRLASKVATAAHAKLAVGDSKFLSGAGVPGRVPNEPPSGVNLQLISSANSVLVDSGLDMPRLFMPPNLLQPSPGHPSPGHPGHRRLQACDVAITATYWLRSNPYTWASSSKGMNQYVTADTTVGVLEFETCGMPLAFNESIPERTLRFRRITLPARRAPMRGFEWDVACARWSPLEQAWVTGGVEVQRPVYWDDVEVACVVYAVPDGNGTAFTAFFVPVEISTTTTTVEWTYPTYTTFEIPPLPPVYVISCNSSLLPEPPLGSSWNCTKPGEGQECRAVCEGFPDQITSVTCLKGQSSLEWFVTNVCPLFTTSTLDMTIDRPSENAILGSVLVFVFIIIFCCSFGICALMAYGLYKFTMNEKSKSRISSMQPQPVEEEEEEEDVVDPAFMDWAKHWAENPTVQSAVLERKLKAKSQEHLEAAVPHESPAEDAKATASSAFTKTVELEFHEYWKSELEGILFSNQIPLDAEGRLYWVVNSVWEILQVKDLQSLHQVNFPLTVRMQESPPQVEKAEGFYFWQVEWGALKGPANATKKDDMEFDAPDEEKIDGIVPELSQRQQEHEDLMKKWKEQKAQDRLRQTADPSAPGDKAKSPKTPGKSHGYPPALAPSSPSSPTLDLGVQTVRDLGIWRWVLGHGAFSSEFMVGYRFTSTEEMGITTKQQERGMQRMCTVYTPLPDPCLHIFHWQHSTLTCGNHT</sequence>
<feature type="transmembrane region" description="Helical" evidence="7">
    <location>
        <begin position="340"/>
        <end position="363"/>
    </location>
</feature>
<dbReference type="InterPro" id="IPR001584">
    <property type="entry name" value="Integrase_cat-core"/>
</dbReference>
<dbReference type="InterPro" id="IPR012337">
    <property type="entry name" value="RNaseH-like_sf"/>
</dbReference>
<dbReference type="EMBL" id="CAMXCT030000890">
    <property type="protein sequence ID" value="CAL4771774.1"/>
    <property type="molecule type" value="Genomic_DNA"/>
</dbReference>
<dbReference type="PANTHER" id="PTHR30249">
    <property type="entry name" value="PUTATIVE SEROTONIN TRANSPORTER"/>
    <property type="match status" value="1"/>
</dbReference>
<feature type="transmembrane region" description="Helical" evidence="7">
    <location>
        <begin position="266"/>
        <end position="285"/>
    </location>
</feature>
<dbReference type="EMBL" id="CAMXCT020000890">
    <property type="protein sequence ID" value="CAL1137837.1"/>
    <property type="molecule type" value="Genomic_DNA"/>
</dbReference>
<organism evidence="9">
    <name type="scientific">Cladocopium goreaui</name>
    <dbReference type="NCBI Taxonomy" id="2562237"/>
    <lineage>
        <taxon>Eukaryota</taxon>
        <taxon>Sar</taxon>
        <taxon>Alveolata</taxon>
        <taxon>Dinophyceae</taxon>
        <taxon>Suessiales</taxon>
        <taxon>Symbiodiniaceae</taxon>
        <taxon>Cladocopium</taxon>
    </lineage>
</organism>
<dbReference type="Pfam" id="PF04172">
    <property type="entry name" value="LrgB"/>
    <property type="match status" value="1"/>
</dbReference>
<feature type="region of interest" description="Disordered" evidence="6">
    <location>
        <begin position="2015"/>
        <end position="2057"/>
    </location>
</feature>
<accession>A0A9P1C4A7</accession>
<dbReference type="Gene3D" id="3.30.420.10">
    <property type="entry name" value="Ribonuclease H-like superfamily/Ribonuclease H"/>
    <property type="match status" value="1"/>
</dbReference>
<evidence type="ECO:0000256" key="3">
    <source>
        <dbReference type="ARBA" id="ARBA00022989"/>
    </source>
</evidence>
<feature type="region of interest" description="Disordered" evidence="6">
    <location>
        <begin position="566"/>
        <end position="629"/>
    </location>
</feature>
<keyword evidence="11" id="KW-1185">Reference proteome</keyword>
<feature type="compositionally biased region" description="Basic and acidic residues" evidence="6">
    <location>
        <begin position="675"/>
        <end position="696"/>
    </location>
</feature>
<keyword evidence="2 7" id="KW-0812">Transmembrane</keyword>
<keyword evidence="5" id="KW-0175">Coiled coil</keyword>
<evidence type="ECO:0000256" key="1">
    <source>
        <dbReference type="ARBA" id="ARBA00004141"/>
    </source>
</evidence>
<evidence type="ECO:0000256" key="6">
    <source>
        <dbReference type="SAM" id="MobiDB-lite"/>
    </source>
</evidence>
<feature type="region of interest" description="Disordered" evidence="6">
    <location>
        <begin position="1525"/>
        <end position="1558"/>
    </location>
</feature>
<evidence type="ECO:0000259" key="8">
    <source>
        <dbReference type="PROSITE" id="PS50994"/>
    </source>
</evidence>
<feature type="compositionally biased region" description="Low complexity" evidence="6">
    <location>
        <begin position="1539"/>
        <end position="1553"/>
    </location>
</feature>
<evidence type="ECO:0000256" key="7">
    <source>
        <dbReference type="SAM" id="Phobius"/>
    </source>
</evidence>
<feature type="region of interest" description="Disordered" evidence="6">
    <location>
        <begin position="675"/>
        <end position="773"/>
    </location>
</feature>
<dbReference type="GO" id="GO:0003676">
    <property type="term" value="F:nucleic acid binding"/>
    <property type="evidence" value="ECO:0007669"/>
    <property type="project" value="InterPro"/>
</dbReference>
<feature type="compositionally biased region" description="Low complexity" evidence="6">
    <location>
        <begin position="3285"/>
        <end position="3296"/>
    </location>
</feature>
<feature type="transmembrane region" description="Helical" evidence="7">
    <location>
        <begin position="65"/>
        <end position="86"/>
    </location>
</feature>
<feature type="transmembrane region" description="Helical" evidence="7">
    <location>
        <begin position="237"/>
        <end position="257"/>
    </location>
</feature>
<keyword evidence="3 7" id="KW-1133">Transmembrane helix</keyword>
<dbReference type="InterPro" id="IPR036397">
    <property type="entry name" value="RNaseH_sf"/>
</dbReference>
<evidence type="ECO:0000313" key="11">
    <source>
        <dbReference type="Proteomes" id="UP001152797"/>
    </source>
</evidence>
<protein>
    <submittedName>
        <fullName evidence="10">Plastidal glycolate/glycerate translocator 1, chloroplastic (Bacterial membrane protein LrgB-like protein) (AtLrgB)</fullName>
    </submittedName>
</protein>
<feature type="transmembrane region" description="Helical" evidence="7">
    <location>
        <begin position="126"/>
        <end position="148"/>
    </location>
</feature>
<gene>
    <name evidence="9" type="ORF">C1SCF055_LOCUS11993</name>
</gene>
<dbReference type="SUPFAM" id="SSF53098">
    <property type="entry name" value="Ribonuclease H-like"/>
    <property type="match status" value="1"/>
</dbReference>
<reference evidence="10 11" key="2">
    <citation type="submission" date="2024-05" db="EMBL/GenBank/DDBJ databases">
        <authorList>
            <person name="Chen Y."/>
            <person name="Shah S."/>
            <person name="Dougan E. K."/>
            <person name="Thang M."/>
            <person name="Chan C."/>
        </authorList>
    </citation>
    <scope>NUCLEOTIDE SEQUENCE [LARGE SCALE GENOMIC DNA]</scope>
</reference>
<evidence type="ECO:0000313" key="10">
    <source>
        <dbReference type="EMBL" id="CAL4771774.1"/>
    </source>
</evidence>
<evidence type="ECO:0000313" key="9">
    <source>
        <dbReference type="EMBL" id="CAI3984462.1"/>
    </source>
</evidence>
<name>A0A9P1C4A7_9DINO</name>
<keyword evidence="4 7" id="KW-0472">Membrane</keyword>
<dbReference type="PROSITE" id="PS50994">
    <property type="entry name" value="INTEGRASE"/>
    <property type="match status" value="1"/>
</dbReference>
<feature type="transmembrane region" description="Helical" evidence="7">
    <location>
        <begin position="160"/>
        <end position="185"/>
    </location>
</feature>
<proteinExistence type="predicted"/>
<feature type="transmembrane region" description="Helical" evidence="7">
    <location>
        <begin position="92"/>
        <end position="114"/>
    </location>
</feature>
<feature type="region of interest" description="Disordered" evidence="6">
    <location>
        <begin position="2236"/>
        <end position="2263"/>
    </location>
</feature>
<dbReference type="GO" id="GO:0016020">
    <property type="term" value="C:membrane"/>
    <property type="evidence" value="ECO:0007669"/>
    <property type="project" value="UniProtKB-SubCell"/>
</dbReference>
<feature type="coiled-coil region" evidence="5">
    <location>
        <begin position="1088"/>
        <end position="1115"/>
    </location>
</feature>
<feature type="region of interest" description="Disordered" evidence="6">
    <location>
        <begin position="497"/>
        <end position="529"/>
    </location>
</feature>
<comment type="caution">
    <text evidence="9">The sequence shown here is derived from an EMBL/GenBank/DDBJ whole genome shotgun (WGS) entry which is preliminary data.</text>
</comment>
<evidence type="ECO:0000256" key="2">
    <source>
        <dbReference type="ARBA" id="ARBA00022692"/>
    </source>
</evidence>
<dbReference type="Proteomes" id="UP001152797">
    <property type="component" value="Unassembled WGS sequence"/>
</dbReference>
<dbReference type="InterPro" id="IPR002859">
    <property type="entry name" value="PKD/REJ-like"/>
</dbReference>
<feature type="compositionally biased region" description="Pro residues" evidence="6">
    <location>
        <begin position="2246"/>
        <end position="2261"/>
    </location>
</feature>